<accession>A0ABW4TDT6</accession>
<protein>
    <submittedName>
        <fullName evidence="1">Uncharacterized protein</fullName>
    </submittedName>
</protein>
<comment type="caution">
    <text evidence="1">The sequence shown here is derived from an EMBL/GenBank/DDBJ whole genome shotgun (WGS) entry which is preliminary data.</text>
</comment>
<gene>
    <name evidence="1" type="ORF">ACFSKW_51995</name>
</gene>
<reference evidence="2" key="1">
    <citation type="journal article" date="2019" name="Int. J. Syst. Evol. Microbiol.">
        <title>The Global Catalogue of Microorganisms (GCM) 10K type strain sequencing project: providing services to taxonomists for standard genome sequencing and annotation.</title>
        <authorList>
            <consortium name="The Broad Institute Genomics Platform"/>
            <consortium name="The Broad Institute Genome Sequencing Center for Infectious Disease"/>
            <person name="Wu L."/>
            <person name="Ma J."/>
        </authorList>
    </citation>
    <scope>NUCLEOTIDE SEQUENCE [LARGE SCALE GENOMIC DNA]</scope>
    <source>
        <strain evidence="2">ICMP 6774ER</strain>
    </source>
</reference>
<organism evidence="1 2">
    <name type="scientific">Nonomuraea mangrovi</name>
    <dbReference type="NCBI Taxonomy" id="2316207"/>
    <lineage>
        <taxon>Bacteria</taxon>
        <taxon>Bacillati</taxon>
        <taxon>Actinomycetota</taxon>
        <taxon>Actinomycetes</taxon>
        <taxon>Streptosporangiales</taxon>
        <taxon>Streptosporangiaceae</taxon>
        <taxon>Nonomuraea</taxon>
    </lineage>
</organism>
<dbReference type="Proteomes" id="UP001597368">
    <property type="component" value="Unassembled WGS sequence"/>
</dbReference>
<dbReference type="RefSeq" id="WP_379582827.1">
    <property type="nucleotide sequence ID" value="NZ_JBHUFV010000100.1"/>
</dbReference>
<evidence type="ECO:0000313" key="2">
    <source>
        <dbReference type="Proteomes" id="UP001597368"/>
    </source>
</evidence>
<dbReference type="EMBL" id="JBHUFV010000100">
    <property type="protein sequence ID" value="MFD1940011.1"/>
    <property type="molecule type" value="Genomic_DNA"/>
</dbReference>
<keyword evidence="2" id="KW-1185">Reference proteome</keyword>
<sequence>MHDEICLPDLSDWCMFGRVPRRVVLVDRPMRKAPYGAAAHIWSASPPIAQFFSFVTIPYASDDIVTNAMISQNDGERFVTPDGPHYSGR</sequence>
<proteinExistence type="predicted"/>
<name>A0ABW4TDT6_9ACTN</name>
<evidence type="ECO:0000313" key="1">
    <source>
        <dbReference type="EMBL" id="MFD1940011.1"/>
    </source>
</evidence>